<evidence type="ECO:0000313" key="1">
    <source>
        <dbReference type="EMBL" id="GDZ82897.1"/>
    </source>
</evidence>
<sequence length="113" mass="12998">MNWYLNYKNKEVGKKIMAIDVKKIQSLTEQSLADLKTIEKLGGLEHLAELNNELKKALDSDELANISPMFPPYFADLRKNVGFMLGNYKSIQTHAINRSKELHQLQDQLSHIK</sequence>
<name>A0A5A5TX23_LEUCI</name>
<proteinExistence type="predicted"/>
<gene>
    <name evidence="1" type="ORF">LCIT_01390</name>
</gene>
<reference evidence="1 2" key="1">
    <citation type="submission" date="2019-04" db="EMBL/GenBank/DDBJ databases">
        <title>A pseudo-fructophilic Leuconostoc citreum strain F192-5 isolated from peel of satsuma mandarin: the first report for isolation and characterization of strain-dependent fructophilic-like characteristics.</title>
        <authorList>
            <person name="Maeno S."/>
            <person name="Tanizawa Y."/>
            <person name="Kajikawa A."/>
            <person name="Kanesaki Y."/>
            <person name="Kubota E."/>
            <person name="Arita M."/>
            <person name="Leon D."/>
            <person name="Endo A."/>
        </authorList>
    </citation>
    <scope>NUCLEOTIDE SEQUENCE [LARGE SCALE GENOMIC DNA]</scope>
    <source>
        <strain evidence="1 2">F192-5</strain>
    </source>
</reference>
<comment type="caution">
    <text evidence="1">The sequence shown here is derived from an EMBL/GenBank/DDBJ whole genome shotgun (WGS) entry which is preliminary data.</text>
</comment>
<evidence type="ECO:0000313" key="2">
    <source>
        <dbReference type="Proteomes" id="UP000323274"/>
    </source>
</evidence>
<dbReference type="Proteomes" id="UP000323274">
    <property type="component" value="Unassembled WGS sequence"/>
</dbReference>
<organism evidence="1 2">
    <name type="scientific">Leuconostoc citreum</name>
    <dbReference type="NCBI Taxonomy" id="33964"/>
    <lineage>
        <taxon>Bacteria</taxon>
        <taxon>Bacillati</taxon>
        <taxon>Bacillota</taxon>
        <taxon>Bacilli</taxon>
        <taxon>Lactobacillales</taxon>
        <taxon>Lactobacillaceae</taxon>
        <taxon>Leuconostoc</taxon>
    </lineage>
</organism>
<dbReference type="AlphaFoldDB" id="A0A5A5TX23"/>
<dbReference type="EMBL" id="BJJW01000002">
    <property type="protein sequence ID" value="GDZ82897.1"/>
    <property type="molecule type" value="Genomic_DNA"/>
</dbReference>
<protein>
    <submittedName>
        <fullName evidence="1">Uncharacterized protein</fullName>
    </submittedName>
</protein>
<accession>A0A5A5TX23</accession>